<reference evidence="8 9" key="1">
    <citation type="submission" date="2023-06" db="EMBL/GenBank/DDBJ databases">
        <title>Actinomycetospora Odt1-22.</title>
        <authorList>
            <person name="Supong K."/>
        </authorList>
    </citation>
    <scope>NUCLEOTIDE SEQUENCE [LARGE SCALE GENOMIC DNA]</scope>
    <source>
        <strain evidence="8 9">Odt1-22</strain>
    </source>
</reference>
<protein>
    <submittedName>
        <fullName evidence="8">Benzoylformate decarboxylase</fullName>
        <ecNumber evidence="8">4.1.1.7</ecNumber>
    </submittedName>
</protein>
<dbReference type="Gene3D" id="3.40.50.970">
    <property type="match status" value="2"/>
</dbReference>
<dbReference type="SUPFAM" id="SSF52518">
    <property type="entry name" value="Thiamin diphosphate-binding fold (THDP-binding)"/>
    <property type="match status" value="2"/>
</dbReference>
<evidence type="ECO:0000256" key="2">
    <source>
        <dbReference type="ARBA" id="ARBA00023052"/>
    </source>
</evidence>
<dbReference type="RefSeq" id="WP_286054270.1">
    <property type="nucleotide sequence ID" value="NZ_JASVWF010000003.1"/>
</dbReference>
<dbReference type="GO" id="GO:0050695">
    <property type="term" value="F:benzoylformate decarboxylase activity"/>
    <property type="evidence" value="ECO:0007669"/>
    <property type="project" value="UniProtKB-EC"/>
</dbReference>
<name>A0ABT7MAY8_9PSEU</name>
<dbReference type="InterPro" id="IPR012001">
    <property type="entry name" value="Thiamin_PyroP_enz_TPP-bd_dom"/>
</dbReference>
<dbReference type="Proteomes" id="UP001231924">
    <property type="component" value="Unassembled WGS sequence"/>
</dbReference>
<evidence type="ECO:0000259" key="7">
    <source>
        <dbReference type="Pfam" id="PF02776"/>
    </source>
</evidence>
<gene>
    <name evidence="8" type="primary">mdlC</name>
    <name evidence="8" type="ORF">QRT03_17785</name>
</gene>
<dbReference type="InterPro" id="IPR011766">
    <property type="entry name" value="TPP_enzyme_TPP-bd"/>
</dbReference>
<dbReference type="EMBL" id="JASVWF010000003">
    <property type="protein sequence ID" value="MDL5157823.1"/>
    <property type="molecule type" value="Genomic_DNA"/>
</dbReference>
<keyword evidence="8" id="KW-0456">Lyase</keyword>
<keyword evidence="2 3" id="KW-0786">Thiamine pyrophosphate</keyword>
<evidence type="ECO:0000259" key="6">
    <source>
        <dbReference type="Pfam" id="PF02775"/>
    </source>
</evidence>
<dbReference type="InterPro" id="IPR012000">
    <property type="entry name" value="Thiamin_PyroP_enz_cen_dom"/>
</dbReference>
<dbReference type="Pfam" id="PF02776">
    <property type="entry name" value="TPP_enzyme_N"/>
    <property type="match status" value="1"/>
</dbReference>
<feature type="domain" description="Thiamine pyrophosphate enzyme TPP-binding" evidence="6">
    <location>
        <begin position="409"/>
        <end position="540"/>
    </location>
</feature>
<evidence type="ECO:0000256" key="3">
    <source>
        <dbReference type="RuleBase" id="RU362132"/>
    </source>
</evidence>
<keyword evidence="9" id="KW-1185">Reference proteome</keyword>
<dbReference type="PANTHER" id="PTHR18968:SF133">
    <property type="entry name" value="BENZOYLFORMATE DECARBOXYLASE"/>
    <property type="match status" value="1"/>
</dbReference>
<dbReference type="NCBIfam" id="NF005485">
    <property type="entry name" value="PRK07092.1"/>
    <property type="match status" value="1"/>
</dbReference>
<dbReference type="CDD" id="cd07035">
    <property type="entry name" value="TPP_PYR_POX_like"/>
    <property type="match status" value="1"/>
</dbReference>
<feature type="domain" description="Thiamine pyrophosphate enzyme N-terminal TPP-binding" evidence="7">
    <location>
        <begin position="16"/>
        <end position="114"/>
    </location>
</feature>
<organism evidence="8 9">
    <name type="scientific">Actinomycetospora termitidis</name>
    <dbReference type="NCBI Taxonomy" id="3053470"/>
    <lineage>
        <taxon>Bacteria</taxon>
        <taxon>Bacillati</taxon>
        <taxon>Actinomycetota</taxon>
        <taxon>Actinomycetes</taxon>
        <taxon>Pseudonocardiales</taxon>
        <taxon>Pseudonocardiaceae</taxon>
        <taxon>Actinomycetospora</taxon>
    </lineage>
</organism>
<dbReference type="EC" id="4.1.1.7" evidence="8"/>
<feature type="domain" description="Thiamine pyrophosphate enzyme central" evidence="5">
    <location>
        <begin position="208"/>
        <end position="342"/>
    </location>
</feature>
<feature type="region of interest" description="Disordered" evidence="4">
    <location>
        <begin position="527"/>
        <end position="547"/>
    </location>
</feature>
<comment type="similarity">
    <text evidence="1 3">Belongs to the TPP enzyme family.</text>
</comment>
<dbReference type="InterPro" id="IPR045229">
    <property type="entry name" value="TPP_enz"/>
</dbReference>
<dbReference type="Gene3D" id="3.40.50.1220">
    <property type="entry name" value="TPP-binding domain"/>
    <property type="match status" value="1"/>
</dbReference>
<evidence type="ECO:0000256" key="4">
    <source>
        <dbReference type="SAM" id="MobiDB-lite"/>
    </source>
</evidence>
<dbReference type="InterPro" id="IPR029035">
    <property type="entry name" value="DHS-like_NAD/FAD-binding_dom"/>
</dbReference>
<proteinExistence type="inferred from homology"/>
<evidence type="ECO:0000313" key="8">
    <source>
        <dbReference type="EMBL" id="MDL5157823.1"/>
    </source>
</evidence>
<dbReference type="PANTHER" id="PTHR18968">
    <property type="entry name" value="THIAMINE PYROPHOSPHATE ENZYMES"/>
    <property type="match status" value="1"/>
</dbReference>
<comment type="caution">
    <text evidence="8">The sequence shown here is derived from an EMBL/GenBank/DDBJ whole genome shotgun (WGS) entry which is preliminary data.</text>
</comment>
<dbReference type="SUPFAM" id="SSF52467">
    <property type="entry name" value="DHS-like NAD/FAD-binding domain"/>
    <property type="match status" value="1"/>
</dbReference>
<sequence>MTIDDAKRSGAGAATTVRDAALELFRAHGMTTVFGNPGSTELPMLQEFPDDFTYVLGLQEAVVVGMADGFAQATGRPTLVNLHTAPGVGNAVGALVNAAANRTPLVVTAGQQVRPMMTLEAMLTNPRATELPRPTVKYSAEPPRAQDVVATLARAIHLATTPPTGPVFVSIPMDDWDVELTGDDLEVARRAARRRVAMPIEPSSSGLDTLVAALDGATSPALVVGGEVDSGGGFDDAVALAERLGCAVYGPPADGRVGFPETHPQFRGALPMAIAPVSRTLAAHDVVLVLGTAVFRYYPYVPGGFLADGTTLLHVTSDPDEAARAPMGDALVADPTSVVRALLSRVAPSDRAPAGSPPSAAAAQASSVPGTLSAEEVFDAVGQMWPEDGVVVDESPSNRGALHARRRVSRPASSFFTTSGGLGFGLPASVGVALADRSRPVLAAIGDGSMQYGIQALATAAATGAPVTVLVLENREYAILKWFAAREDTPKAPGLDLPPVDFTALAAGYGVPAESVSTADELRDALERGRDGEGPRLISVPVGRPAG</sequence>
<evidence type="ECO:0000313" key="9">
    <source>
        <dbReference type="Proteomes" id="UP001231924"/>
    </source>
</evidence>
<dbReference type="CDD" id="cd02002">
    <property type="entry name" value="TPP_BFDC"/>
    <property type="match status" value="1"/>
</dbReference>
<evidence type="ECO:0000256" key="1">
    <source>
        <dbReference type="ARBA" id="ARBA00007812"/>
    </source>
</evidence>
<dbReference type="Pfam" id="PF02775">
    <property type="entry name" value="TPP_enzyme_C"/>
    <property type="match status" value="1"/>
</dbReference>
<dbReference type="Pfam" id="PF00205">
    <property type="entry name" value="TPP_enzyme_M"/>
    <property type="match status" value="1"/>
</dbReference>
<evidence type="ECO:0000259" key="5">
    <source>
        <dbReference type="Pfam" id="PF00205"/>
    </source>
</evidence>
<accession>A0ABT7MAY8</accession>
<dbReference type="InterPro" id="IPR029061">
    <property type="entry name" value="THDP-binding"/>
</dbReference>